<dbReference type="EMBL" id="CM055093">
    <property type="protein sequence ID" value="KAJ7567073.1"/>
    <property type="molecule type" value="Genomic_DNA"/>
</dbReference>
<comment type="caution">
    <text evidence="1">The sequence shown here is derived from an EMBL/GenBank/DDBJ whole genome shotgun (WGS) entry which is preliminary data.</text>
</comment>
<protein>
    <submittedName>
        <fullName evidence="1">Uncharacterized protein</fullName>
    </submittedName>
</protein>
<accession>A0ACC2EKI8</accession>
<name>A0ACC2EKI8_DIPCM</name>
<keyword evidence="2" id="KW-1185">Reference proteome</keyword>
<dbReference type="Proteomes" id="UP001162992">
    <property type="component" value="Chromosome 2"/>
</dbReference>
<reference evidence="2" key="1">
    <citation type="journal article" date="2024" name="Proc. Natl. Acad. Sci. U.S.A.">
        <title>Extraordinary preservation of gene collinearity over three hundred million years revealed in homosporous lycophytes.</title>
        <authorList>
            <person name="Li C."/>
            <person name="Wickell D."/>
            <person name="Kuo L.Y."/>
            <person name="Chen X."/>
            <person name="Nie B."/>
            <person name="Liao X."/>
            <person name="Peng D."/>
            <person name="Ji J."/>
            <person name="Jenkins J."/>
            <person name="Williams M."/>
            <person name="Shu S."/>
            <person name="Plott C."/>
            <person name="Barry K."/>
            <person name="Rajasekar S."/>
            <person name="Grimwood J."/>
            <person name="Han X."/>
            <person name="Sun S."/>
            <person name="Hou Z."/>
            <person name="He W."/>
            <person name="Dai G."/>
            <person name="Sun C."/>
            <person name="Schmutz J."/>
            <person name="Leebens-Mack J.H."/>
            <person name="Li F.W."/>
            <person name="Wang L."/>
        </authorList>
    </citation>
    <scope>NUCLEOTIDE SEQUENCE [LARGE SCALE GENOMIC DNA]</scope>
    <source>
        <strain evidence="2">cv. PW_Plant_1</strain>
    </source>
</reference>
<organism evidence="1 2">
    <name type="scientific">Diphasiastrum complanatum</name>
    <name type="common">Issler's clubmoss</name>
    <name type="synonym">Lycopodium complanatum</name>
    <dbReference type="NCBI Taxonomy" id="34168"/>
    <lineage>
        <taxon>Eukaryota</taxon>
        <taxon>Viridiplantae</taxon>
        <taxon>Streptophyta</taxon>
        <taxon>Embryophyta</taxon>
        <taxon>Tracheophyta</taxon>
        <taxon>Lycopodiopsida</taxon>
        <taxon>Lycopodiales</taxon>
        <taxon>Lycopodiaceae</taxon>
        <taxon>Lycopodioideae</taxon>
        <taxon>Diphasiastrum</taxon>
    </lineage>
</organism>
<proteinExistence type="predicted"/>
<gene>
    <name evidence="1" type="ORF">O6H91_02G131500</name>
</gene>
<sequence length="305" mass="32534">MALPQPDDQTSANAGATGKQLGDTTFTKVFVGGLAWETQSDTMRLYFQQFGEIVEAVVITDKNTGRSKGYGFVTFREAESARRACADATPIIDGRRANCNLASLGLAARPRSPFLQGTLFRPSSIPIPTSLPTPTYNNWPAPTHSHPGAFVYQQPFLAYPPVCHYGYPSYSIDYTCPQYNAYAGLAQFYAGHANQVGYPHSTPCAQPLPAYSSVRPSYGVQGAHLQYGTAGARVSASVISTAPQQYRPEGLQAIPTIANSSGLVLAQPAAVTLGLIHVPTQSFAPPPPAHAPQLFSVGQTEQAVN</sequence>
<evidence type="ECO:0000313" key="2">
    <source>
        <dbReference type="Proteomes" id="UP001162992"/>
    </source>
</evidence>
<evidence type="ECO:0000313" key="1">
    <source>
        <dbReference type="EMBL" id="KAJ7567073.1"/>
    </source>
</evidence>